<dbReference type="GO" id="GO:0005886">
    <property type="term" value="C:plasma membrane"/>
    <property type="evidence" value="ECO:0007669"/>
    <property type="project" value="UniProtKB-SubCell"/>
</dbReference>
<accession>B4CX51</accession>
<reference evidence="15 16" key="1">
    <citation type="journal article" date="2011" name="J. Bacteriol.">
        <title>Genome sequence of Chthoniobacter flavus Ellin428, an aerobic heterotrophic soil bacterium.</title>
        <authorList>
            <person name="Kant R."/>
            <person name="van Passel M.W."/>
            <person name="Palva A."/>
            <person name="Lucas S."/>
            <person name="Lapidus A."/>
            <person name="Glavina Del Rio T."/>
            <person name="Dalin E."/>
            <person name="Tice H."/>
            <person name="Bruce D."/>
            <person name="Goodwin L."/>
            <person name="Pitluck S."/>
            <person name="Larimer F.W."/>
            <person name="Land M.L."/>
            <person name="Hauser L."/>
            <person name="Sangwan P."/>
            <person name="de Vos W.M."/>
            <person name="Janssen P.H."/>
            <person name="Smidt H."/>
        </authorList>
    </citation>
    <scope>NUCLEOTIDE SEQUENCE [LARGE SCALE GENOMIC DNA]</scope>
    <source>
        <strain evidence="15 16">Ellin428</strain>
    </source>
</reference>
<dbReference type="Proteomes" id="UP000005824">
    <property type="component" value="Unassembled WGS sequence"/>
</dbReference>
<dbReference type="InterPro" id="IPR025202">
    <property type="entry name" value="PLD-like_dom"/>
</dbReference>
<organism evidence="15 16">
    <name type="scientific">Chthoniobacter flavus Ellin428</name>
    <dbReference type="NCBI Taxonomy" id="497964"/>
    <lineage>
        <taxon>Bacteria</taxon>
        <taxon>Pseudomonadati</taxon>
        <taxon>Verrucomicrobiota</taxon>
        <taxon>Spartobacteria</taxon>
        <taxon>Chthoniobacterales</taxon>
        <taxon>Chthoniobacteraceae</taxon>
        <taxon>Chthoniobacter</taxon>
    </lineage>
</organism>
<evidence type="ECO:0000313" key="16">
    <source>
        <dbReference type="Proteomes" id="UP000005824"/>
    </source>
</evidence>
<dbReference type="InParanoid" id="B4CX51"/>
<dbReference type="RefSeq" id="WP_006978468.1">
    <property type="nucleotide sequence ID" value="NZ_ABVL01000003.1"/>
</dbReference>
<dbReference type="AlphaFoldDB" id="B4CX51"/>
<keyword evidence="5 13" id="KW-0812">Transmembrane</keyword>
<dbReference type="EC" id="2.7.8.-" evidence="12"/>
<keyword evidence="6" id="KW-0677">Repeat</keyword>
<proteinExistence type="predicted"/>
<dbReference type="SUPFAM" id="SSF56024">
    <property type="entry name" value="Phospholipase D/nuclease"/>
    <property type="match status" value="2"/>
</dbReference>
<dbReference type="SMART" id="SM00155">
    <property type="entry name" value="PLDc"/>
    <property type="match status" value="2"/>
</dbReference>
<evidence type="ECO:0000256" key="7">
    <source>
        <dbReference type="ARBA" id="ARBA00022989"/>
    </source>
</evidence>
<feature type="domain" description="PLD phosphodiesterase" evidence="14">
    <location>
        <begin position="237"/>
        <end position="264"/>
    </location>
</feature>
<keyword evidence="7 13" id="KW-1133">Transmembrane helix</keyword>
<evidence type="ECO:0000256" key="6">
    <source>
        <dbReference type="ARBA" id="ARBA00022737"/>
    </source>
</evidence>
<dbReference type="CDD" id="cd09155">
    <property type="entry name" value="PLDc_PaCLS_like_1"/>
    <property type="match status" value="1"/>
</dbReference>
<keyword evidence="11" id="KW-1208">Phospholipid metabolism</keyword>
<dbReference type="PANTHER" id="PTHR21248:SF22">
    <property type="entry name" value="PHOSPHOLIPASE D"/>
    <property type="match status" value="1"/>
</dbReference>
<evidence type="ECO:0000256" key="2">
    <source>
        <dbReference type="ARBA" id="ARBA00022475"/>
    </source>
</evidence>
<comment type="caution">
    <text evidence="15">The sequence shown here is derived from an EMBL/GenBank/DDBJ whole genome shotgun (WGS) entry which is preliminary data.</text>
</comment>
<dbReference type="PANTHER" id="PTHR21248">
    <property type="entry name" value="CARDIOLIPIN SYNTHASE"/>
    <property type="match status" value="1"/>
</dbReference>
<dbReference type="NCBIfam" id="TIGR04265">
    <property type="entry name" value="bac_cardiolipin"/>
    <property type="match status" value="1"/>
</dbReference>
<dbReference type="EMBL" id="ABVL01000003">
    <property type="protein sequence ID" value="EDY20849.1"/>
    <property type="molecule type" value="Genomic_DNA"/>
</dbReference>
<dbReference type="InterPro" id="IPR001736">
    <property type="entry name" value="PLipase_D/transphosphatidylase"/>
</dbReference>
<evidence type="ECO:0000256" key="10">
    <source>
        <dbReference type="ARBA" id="ARBA00023209"/>
    </source>
</evidence>
<keyword evidence="10" id="KW-0594">Phospholipid biosynthesis</keyword>
<gene>
    <name evidence="15" type="ORF">CfE428DRAFT_1142</name>
</gene>
<keyword evidence="16" id="KW-1185">Reference proteome</keyword>
<evidence type="ECO:0000256" key="9">
    <source>
        <dbReference type="ARBA" id="ARBA00023136"/>
    </source>
</evidence>
<sequence length="498" mass="55855">MFAALLDKIVAHSPRGRRALGWLRGHRKTRRALIIGLCHVIGAWTSVHAVLHVRTSQGAIAWVVSLNTFPYIAVPAYWVFGRSNFAGYVSLRRHNKAELNDAERKVAHDLFAMRPAPADEPAAAALLEKLAKLPATRGNHTELLIDGEATFRSIFAAIQEAHDYVLVQFYILHDDGLGQRLKEALIARQREGIRCYVLYDEIGSHDLPKSYVNELRAAGVDIRSFNTRKGDANRFQINFRNHRKIVIVDGRTAFVGGHNVGDEYLGKDPKIGPWRDTHVKVQGPVVLCVQIAWLEDWNWATGDRPALNWTPVASNGEDGIAFCLPSGPADEFETCTLFFLHAIASAKKRVWIASPYFVPDEQFISVLQLAALRGVDVRILVPEHADNQLVYLSGFTFLPELEKAGVQTWRYQAGFLHEKAILVDDYCGIGTANFDNRSFRLNFEITLLFSEPATVQAVESMFATDFARSRRATAADFTDRSWGFRFAARLSRLMAPVQ</sequence>
<dbReference type="STRING" id="497964.CfE428DRAFT_1142"/>
<keyword evidence="3" id="KW-0444">Lipid biosynthesis</keyword>
<comment type="subcellular location">
    <subcellularLocation>
        <location evidence="1">Cell membrane</location>
    </subcellularLocation>
</comment>
<dbReference type="Gene3D" id="3.30.870.10">
    <property type="entry name" value="Endonuclease Chain A"/>
    <property type="match status" value="2"/>
</dbReference>
<dbReference type="GO" id="GO:0008808">
    <property type="term" value="F:cardiolipin synthase activity"/>
    <property type="evidence" value="ECO:0007669"/>
    <property type="project" value="UniProtKB-UniRule"/>
</dbReference>
<dbReference type="CDD" id="cd09161">
    <property type="entry name" value="PLDc_PaCLS_like_2"/>
    <property type="match status" value="1"/>
</dbReference>
<dbReference type="PROSITE" id="PS50035">
    <property type="entry name" value="PLD"/>
    <property type="match status" value="2"/>
</dbReference>
<evidence type="ECO:0000256" key="1">
    <source>
        <dbReference type="ARBA" id="ARBA00004236"/>
    </source>
</evidence>
<evidence type="ECO:0000256" key="12">
    <source>
        <dbReference type="NCBIfam" id="TIGR04265"/>
    </source>
</evidence>
<keyword evidence="9 13" id="KW-0472">Membrane</keyword>
<feature type="transmembrane region" description="Helical" evidence="13">
    <location>
        <begin position="59"/>
        <end position="80"/>
    </location>
</feature>
<keyword evidence="4" id="KW-0808">Transferase</keyword>
<evidence type="ECO:0000256" key="8">
    <source>
        <dbReference type="ARBA" id="ARBA00023098"/>
    </source>
</evidence>
<dbReference type="eggNOG" id="COG1502">
    <property type="taxonomic scope" value="Bacteria"/>
</dbReference>
<keyword evidence="2" id="KW-1003">Cell membrane</keyword>
<evidence type="ECO:0000256" key="13">
    <source>
        <dbReference type="SAM" id="Phobius"/>
    </source>
</evidence>
<evidence type="ECO:0000313" key="15">
    <source>
        <dbReference type="EMBL" id="EDY20849.1"/>
    </source>
</evidence>
<evidence type="ECO:0000256" key="11">
    <source>
        <dbReference type="ARBA" id="ARBA00023264"/>
    </source>
</evidence>
<evidence type="ECO:0000256" key="5">
    <source>
        <dbReference type="ARBA" id="ARBA00022692"/>
    </source>
</evidence>
<evidence type="ECO:0000256" key="4">
    <source>
        <dbReference type="ARBA" id="ARBA00022679"/>
    </source>
</evidence>
<evidence type="ECO:0000256" key="3">
    <source>
        <dbReference type="ARBA" id="ARBA00022516"/>
    </source>
</evidence>
<dbReference type="FunFam" id="3.30.870.10:FF:000014">
    <property type="entry name" value="Cardiolipin synthase"/>
    <property type="match status" value="1"/>
</dbReference>
<dbReference type="GO" id="GO:0032049">
    <property type="term" value="P:cardiolipin biosynthetic process"/>
    <property type="evidence" value="ECO:0007669"/>
    <property type="project" value="UniProtKB-UniRule"/>
</dbReference>
<evidence type="ECO:0000259" key="14">
    <source>
        <dbReference type="PROSITE" id="PS50035"/>
    </source>
</evidence>
<name>B4CX51_9BACT</name>
<dbReference type="InterPro" id="IPR022924">
    <property type="entry name" value="Cardiolipin_synthase"/>
</dbReference>
<keyword evidence="8" id="KW-0443">Lipid metabolism</keyword>
<protein>
    <recommendedName>
        <fullName evidence="12">Cardiolipin synthase</fullName>
        <ecNumber evidence="12">2.7.8.-</ecNumber>
    </recommendedName>
</protein>
<feature type="domain" description="PLD phosphodiesterase" evidence="14">
    <location>
        <begin position="412"/>
        <end position="438"/>
    </location>
</feature>
<dbReference type="Pfam" id="PF13091">
    <property type="entry name" value="PLDc_2"/>
    <property type="match status" value="2"/>
</dbReference>
<feature type="transmembrane region" description="Helical" evidence="13">
    <location>
        <begin position="32"/>
        <end position="53"/>
    </location>
</feature>